<dbReference type="Pfam" id="PF00753">
    <property type="entry name" value="Lactamase_B"/>
    <property type="match status" value="1"/>
</dbReference>
<evidence type="ECO:0000256" key="10">
    <source>
        <dbReference type="ARBA" id="ARBA00022833"/>
    </source>
</evidence>
<evidence type="ECO:0000259" key="15">
    <source>
        <dbReference type="SMART" id="SM00849"/>
    </source>
</evidence>
<evidence type="ECO:0000256" key="3">
    <source>
        <dbReference type="ARBA" id="ARBA00004418"/>
    </source>
</evidence>
<dbReference type="RefSeq" id="WP_377564517.1">
    <property type="nucleotide sequence ID" value="NZ_JBHTJZ010000014.1"/>
</dbReference>
<keyword evidence="9 16" id="KW-0378">Hydrolase</keyword>
<comment type="subcellular location">
    <subcellularLocation>
        <location evidence="3">Periplasm</location>
    </subcellularLocation>
</comment>
<protein>
    <recommendedName>
        <fullName evidence="5">beta-lactamase</fullName>
        <ecNumber evidence="5">3.5.2.6</ecNumber>
    </recommendedName>
</protein>
<keyword evidence="11" id="KW-0046">Antibiotic resistance</keyword>
<keyword evidence="8" id="KW-0574">Periplasm</keyword>
<dbReference type="InterPro" id="IPR001279">
    <property type="entry name" value="Metallo-B-lactamas"/>
</dbReference>
<dbReference type="InterPro" id="IPR036866">
    <property type="entry name" value="RibonucZ/Hydroxyglut_hydro"/>
</dbReference>
<dbReference type="InterPro" id="IPR001018">
    <property type="entry name" value="Beta-lactamase_class-B_CS"/>
</dbReference>
<dbReference type="SMART" id="SM00849">
    <property type="entry name" value="Lactamase_B"/>
    <property type="match status" value="1"/>
</dbReference>
<keyword evidence="6" id="KW-0479">Metal-binding</keyword>
<feature type="domain" description="Metallo-beta-lactamase" evidence="15">
    <location>
        <begin position="16"/>
        <end position="210"/>
    </location>
</feature>
<dbReference type="InterPro" id="IPR050855">
    <property type="entry name" value="NDM-1-like"/>
</dbReference>
<dbReference type="PROSITE" id="PS00743">
    <property type="entry name" value="BETA_LACTAMASE_B_1"/>
    <property type="match status" value="1"/>
</dbReference>
<dbReference type="GO" id="GO:0016787">
    <property type="term" value="F:hydrolase activity"/>
    <property type="evidence" value="ECO:0007669"/>
    <property type="project" value="UniProtKB-KW"/>
</dbReference>
<dbReference type="EMBL" id="JBHTJZ010000014">
    <property type="protein sequence ID" value="MFD0960148.1"/>
    <property type="molecule type" value="Genomic_DNA"/>
</dbReference>
<evidence type="ECO:0000256" key="7">
    <source>
        <dbReference type="ARBA" id="ARBA00022729"/>
    </source>
</evidence>
<organism evidence="16 17">
    <name type="scientific">Paenibacillus chungangensis</name>
    <dbReference type="NCBI Taxonomy" id="696535"/>
    <lineage>
        <taxon>Bacteria</taxon>
        <taxon>Bacillati</taxon>
        <taxon>Bacillota</taxon>
        <taxon>Bacilli</taxon>
        <taxon>Bacillales</taxon>
        <taxon>Paenibacillaceae</taxon>
        <taxon>Paenibacillus</taxon>
    </lineage>
</organism>
<keyword evidence="10" id="KW-0862">Zinc</keyword>
<dbReference type="PANTHER" id="PTHR42951:SF17">
    <property type="entry name" value="METALLO-BETA-LACTAMASE DOMAIN-CONTAINING PROTEIN"/>
    <property type="match status" value="1"/>
</dbReference>
<comment type="catalytic activity">
    <reaction evidence="12">
        <text>3',5'-cyclic CMP + H2O = CMP + H(+)</text>
        <dbReference type="Rhea" id="RHEA:72675"/>
        <dbReference type="ChEBI" id="CHEBI:15377"/>
        <dbReference type="ChEBI" id="CHEBI:15378"/>
        <dbReference type="ChEBI" id="CHEBI:58003"/>
        <dbReference type="ChEBI" id="CHEBI:60377"/>
    </reaction>
    <physiologicalReaction direction="left-to-right" evidence="12">
        <dbReference type="Rhea" id="RHEA:72676"/>
    </physiologicalReaction>
</comment>
<gene>
    <name evidence="16" type="ORF">ACFQ2I_12175</name>
</gene>
<accession>A0ABW3HRG4</accession>
<dbReference type="CDD" id="cd06262">
    <property type="entry name" value="metallo-hydrolase-like_MBL-fold"/>
    <property type="match status" value="1"/>
</dbReference>
<dbReference type="PANTHER" id="PTHR42951">
    <property type="entry name" value="METALLO-BETA-LACTAMASE DOMAIN-CONTAINING"/>
    <property type="match status" value="1"/>
</dbReference>
<comment type="function">
    <text evidence="13">Counteracts the endogenous Pycsar antiviral defense system. Phosphodiesterase that enables metal-dependent hydrolysis of host cyclic nucleotide Pycsar defense signals such as cCMP and cUMP.</text>
</comment>
<reference evidence="17" key="1">
    <citation type="journal article" date="2019" name="Int. J. Syst. Evol. Microbiol.">
        <title>The Global Catalogue of Microorganisms (GCM) 10K type strain sequencing project: providing services to taxonomists for standard genome sequencing and annotation.</title>
        <authorList>
            <consortium name="The Broad Institute Genomics Platform"/>
            <consortium name="The Broad Institute Genome Sequencing Center for Infectious Disease"/>
            <person name="Wu L."/>
            <person name="Ma J."/>
        </authorList>
    </citation>
    <scope>NUCLEOTIDE SEQUENCE [LARGE SCALE GENOMIC DNA]</scope>
    <source>
        <strain evidence="17">CCUG 59129</strain>
    </source>
</reference>
<dbReference type="SUPFAM" id="SSF56281">
    <property type="entry name" value="Metallo-hydrolase/oxidoreductase"/>
    <property type="match status" value="1"/>
</dbReference>
<evidence type="ECO:0000256" key="1">
    <source>
        <dbReference type="ARBA" id="ARBA00001526"/>
    </source>
</evidence>
<evidence type="ECO:0000313" key="17">
    <source>
        <dbReference type="Proteomes" id="UP001596989"/>
    </source>
</evidence>
<sequence length="238" mass="25942">MVGSGKYGAQTSDTMDCNVYLLDCGDGEYALIDAGGGINPERIVGNIERIGIAADKINYLLLTHGHGDHAGGAAYFHTRFGMRVISSQDVSNWLANGELEKLSVPPAIRAGVYPEDYTIPSCPVARGVRENDKIEIGKVALMVLDTPGHAQGHVSYLLERDGRRLLFSGDSIFAGGKVVIQNTWDCVIPEYAATVAKLHWLRIDALFPGHGTFLLTEAWKHIEKAHVCFERLDVPPNL</sequence>
<keyword evidence="17" id="KW-1185">Reference proteome</keyword>
<proteinExistence type="inferred from homology"/>
<comment type="catalytic activity">
    <reaction evidence="1">
        <text>a beta-lactam + H2O = a substituted beta-amino acid</text>
        <dbReference type="Rhea" id="RHEA:20401"/>
        <dbReference type="ChEBI" id="CHEBI:15377"/>
        <dbReference type="ChEBI" id="CHEBI:35627"/>
        <dbReference type="ChEBI" id="CHEBI:140347"/>
        <dbReference type="EC" id="3.5.2.6"/>
    </reaction>
</comment>
<evidence type="ECO:0000256" key="13">
    <source>
        <dbReference type="ARBA" id="ARBA00034301"/>
    </source>
</evidence>
<evidence type="ECO:0000256" key="11">
    <source>
        <dbReference type="ARBA" id="ARBA00023251"/>
    </source>
</evidence>
<evidence type="ECO:0000256" key="8">
    <source>
        <dbReference type="ARBA" id="ARBA00022764"/>
    </source>
</evidence>
<comment type="similarity">
    <text evidence="4">Belongs to the metallo-beta-lactamase superfamily. Class-B beta-lactamase family.</text>
</comment>
<comment type="catalytic activity">
    <reaction evidence="14">
        <text>3',5'-cyclic UMP + H2O = UMP + H(+)</text>
        <dbReference type="Rhea" id="RHEA:70575"/>
        <dbReference type="ChEBI" id="CHEBI:15377"/>
        <dbReference type="ChEBI" id="CHEBI:15378"/>
        <dbReference type="ChEBI" id="CHEBI:57865"/>
        <dbReference type="ChEBI" id="CHEBI:184387"/>
    </reaction>
    <physiologicalReaction direction="left-to-right" evidence="14">
        <dbReference type="Rhea" id="RHEA:70576"/>
    </physiologicalReaction>
</comment>
<evidence type="ECO:0000313" key="16">
    <source>
        <dbReference type="EMBL" id="MFD0960148.1"/>
    </source>
</evidence>
<evidence type="ECO:0000256" key="6">
    <source>
        <dbReference type="ARBA" id="ARBA00022723"/>
    </source>
</evidence>
<keyword evidence="7" id="KW-0732">Signal</keyword>
<evidence type="ECO:0000256" key="5">
    <source>
        <dbReference type="ARBA" id="ARBA00012865"/>
    </source>
</evidence>
<dbReference type="EC" id="3.5.2.6" evidence="5"/>
<dbReference type="Proteomes" id="UP001596989">
    <property type="component" value="Unassembled WGS sequence"/>
</dbReference>
<evidence type="ECO:0000256" key="9">
    <source>
        <dbReference type="ARBA" id="ARBA00022801"/>
    </source>
</evidence>
<name>A0ABW3HRG4_9BACL</name>
<comment type="cofactor">
    <cofactor evidence="2">
        <name>Zn(2+)</name>
        <dbReference type="ChEBI" id="CHEBI:29105"/>
    </cofactor>
</comment>
<dbReference type="Gene3D" id="3.60.15.10">
    <property type="entry name" value="Ribonuclease Z/Hydroxyacylglutathione hydrolase-like"/>
    <property type="match status" value="1"/>
</dbReference>
<comment type="caution">
    <text evidence="16">The sequence shown here is derived from an EMBL/GenBank/DDBJ whole genome shotgun (WGS) entry which is preliminary data.</text>
</comment>
<evidence type="ECO:0000256" key="14">
    <source>
        <dbReference type="ARBA" id="ARBA00048505"/>
    </source>
</evidence>
<evidence type="ECO:0000256" key="12">
    <source>
        <dbReference type="ARBA" id="ARBA00034221"/>
    </source>
</evidence>
<evidence type="ECO:0000256" key="2">
    <source>
        <dbReference type="ARBA" id="ARBA00001947"/>
    </source>
</evidence>
<evidence type="ECO:0000256" key="4">
    <source>
        <dbReference type="ARBA" id="ARBA00005250"/>
    </source>
</evidence>